<dbReference type="GO" id="GO:0005739">
    <property type="term" value="C:mitochondrion"/>
    <property type="evidence" value="ECO:0007669"/>
    <property type="project" value="UniProtKB-ARBA"/>
</dbReference>
<dbReference type="FunFam" id="1.10.287.80:FF:000001">
    <property type="entry name" value="ATP synthase gamma chain"/>
    <property type="match status" value="1"/>
</dbReference>
<evidence type="ECO:0000256" key="9">
    <source>
        <dbReference type="RuleBase" id="RU004001"/>
    </source>
</evidence>
<dbReference type="GO" id="GO:0046933">
    <property type="term" value="F:proton-transporting ATP synthase activity, rotational mechanism"/>
    <property type="evidence" value="ECO:0007669"/>
    <property type="project" value="InterPro"/>
</dbReference>
<dbReference type="AlphaFoldDB" id="A0A5A8DAI9"/>
<comment type="caution">
    <text evidence="10">The sequence shown here is derived from an EMBL/GenBank/DDBJ whole genome shotgun (WGS) entry which is preliminary data.</text>
</comment>
<protein>
    <recommendedName>
        <fullName evidence="9">ATP synthase subunit gamma</fullName>
    </recommendedName>
</protein>
<dbReference type="EMBL" id="VLTO01000017">
    <property type="protein sequence ID" value="KAA0174968.1"/>
    <property type="molecule type" value="Genomic_DNA"/>
</dbReference>
<dbReference type="EMBL" id="VLTM01000034">
    <property type="protein sequence ID" value="KAA0161584.1"/>
    <property type="molecule type" value="Genomic_DNA"/>
</dbReference>
<keyword evidence="8 9" id="KW-0066">ATP synthesis</keyword>
<evidence type="ECO:0000313" key="15">
    <source>
        <dbReference type="Proteomes" id="UP000325113"/>
    </source>
</evidence>
<dbReference type="GO" id="GO:0045259">
    <property type="term" value="C:proton-transporting ATP synthase complex"/>
    <property type="evidence" value="ECO:0007669"/>
    <property type="project" value="UniProtKB-KW"/>
</dbReference>
<comment type="subunit">
    <text evidence="9">F-type ATPases have 2 components, CF(1) - the catalytic core - and CF(0) - the membrane proton channel. CF(1) and CF(0) have multiple subunits.</text>
</comment>
<dbReference type="Proteomes" id="UP000324907">
    <property type="component" value="Unassembled WGS sequence"/>
</dbReference>
<dbReference type="NCBIfam" id="TIGR01146">
    <property type="entry name" value="ATPsyn_F1gamma"/>
    <property type="match status" value="1"/>
</dbReference>
<dbReference type="PRINTS" id="PR00126">
    <property type="entry name" value="ATPASEGAMMA"/>
</dbReference>
<accession>A0A5A8DAI9</accession>
<keyword evidence="5 9" id="KW-0406">Ion transport</keyword>
<dbReference type="PANTHER" id="PTHR11693">
    <property type="entry name" value="ATP SYNTHASE GAMMA CHAIN"/>
    <property type="match status" value="1"/>
</dbReference>
<dbReference type="Proteomes" id="UP000322899">
    <property type="component" value="Unassembled WGS sequence"/>
</dbReference>
<comment type="similarity">
    <text evidence="2 9">Belongs to the ATPase gamma chain family.</text>
</comment>
<keyword evidence="3 9" id="KW-0813">Transport</keyword>
<keyword evidence="7 9" id="KW-0139">CF(1)</keyword>
<gene>
    <name evidence="12" type="ORF">FNF27_03500</name>
    <name evidence="11" type="ORF">FNF28_04557</name>
    <name evidence="10" type="ORF">FNF31_03698</name>
</gene>
<dbReference type="OrthoDB" id="239812at2759"/>
<comment type="subcellular location">
    <subcellularLocation>
        <location evidence="1">Membrane</location>
        <topology evidence="1">Peripheral membrane protein</topology>
    </subcellularLocation>
</comment>
<organism evidence="10 15">
    <name type="scientific">Cafeteria roenbergensis</name>
    <name type="common">Marine flagellate</name>
    <dbReference type="NCBI Taxonomy" id="33653"/>
    <lineage>
        <taxon>Eukaryota</taxon>
        <taxon>Sar</taxon>
        <taxon>Stramenopiles</taxon>
        <taxon>Bigyra</taxon>
        <taxon>Opalozoa</taxon>
        <taxon>Bicosoecida</taxon>
        <taxon>Cafeteriaceae</taxon>
        <taxon>Cafeteria</taxon>
    </lineage>
</organism>
<name>A0A5A8DAI9_CAFRO</name>
<evidence type="ECO:0000313" key="12">
    <source>
        <dbReference type="EMBL" id="KAA0174968.1"/>
    </source>
</evidence>
<evidence type="ECO:0000313" key="11">
    <source>
        <dbReference type="EMBL" id="KAA0162739.1"/>
    </source>
</evidence>
<dbReference type="PROSITE" id="PS00153">
    <property type="entry name" value="ATPASE_GAMMA"/>
    <property type="match status" value="1"/>
</dbReference>
<evidence type="ECO:0000256" key="5">
    <source>
        <dbReference type="ARBA" id="ARBA00023065"/>
    </source>
</evidence>
<sequence length="326" mass="35231">MAVAARSLARHAGLARAMAPAVQAVAAPVADQRRHAESLSALKNRIKATANVAKLTGVMKLVASAKLKAAEDKLSAAKPFGASLLQAVATREVFLSEEETAKSSTKVGTKDHKRLLVVLTTDRGLCGPVNSSMTRNCVRYIDELKKAGEEVTLMVCGEKGRLSLAREFHEDTVLALDGIFDKDPIFETASAIAERAVSREFDTLTLAFNQFVNAAKFDSVRYHFPQIAGLPVGVMPARFEGYDVEPENNEEALVNLMEYAIGGSVFYALLESQACEISQRVTAMDNASTNAGDMVDRFTLIYNRARQAKITTELTEIISGAESLEG</sequence>
<proteinExistence type="inferred from homology"/>
<evidence type="ECO:0000256" key="8">
    <source>
        <dbReference type="ARBA" id="ARBA00023310"/>
    </source>
</evidence>
<evidence type="ECO:0000256" key="1">
    <source>
        <dbReference type="ARBA" id="ARBA00004170"/>
    </source>
</evidence>
<dbReference type="Gene3D" id="3.40.1380.10">
    <property type="match status" value="1"/>
</dbReference>
<dbReference type="InterPro" id="IPR023632">
    <property type="entry name" value="ATP_synth_F1_gsu_CS"/>
</dbReference>
<dbReference type="InterPro" id="IPR000131">
    <property type="entry name" value="ATP_synth_F1_gsu"/>
</dbReference>
<evidence type="ECO:0000313" key="14">
    <source>
        <dbReference type="Proteomes" id="UP000324907"/>
    </source>
</evidence>
<evidence type="ECO:0000256" key="7">
    <source>
        <dbReference type="ARBA" id="ARBA00023196"/>
    </source>
</evidence>
<dbReference type="PANTHER" id="PTHR11693:SF22">
    <property type="entry name" value="ATP SYNTHASE SUBUNIT GAMMA, MITOCHONDRIAL"/>
    <property type="match status" value="1"/>
</dbReference>
<dbReference type="CDD" id="cd12151">
    <property type="entry name" value="F1-ATPase_gamma"/>
    <property type="match status" value="1"/>
</dbReference>
<dbReference type="SUPFAM" id="SSF52943">
    <property type="entry name" value="ATP synthase (F1-ATPase), gamma subunit"/>
    <property type="match status" value="1"/>
</dbReference>
<evidence type="ECO:0000313" key="13">
    <source>
        <dbReference type="Proteomes" id="UP000322899"/>
    </source>
</evidence>
<evidence type="ECO:0000256" key="2">
    <source>
        <dbReference type="ARBA" id="ARBA00007681"/>
    </source>
</evidence>
<evidence type="ECO:0000256" key="4">
    <source>
        <dbReference type="ARBA" id="ARBA00022781"/>
    </source>
</evidence>
<keyword evidence="6" id="KW-0472">Membrane</keyword>
<reference evidence="13 14" key="1">
    <citation type="submission" date="2019-07" db="EMBL/GenBank/DDBJ databases">
        <title>Genomes of Cafeteria roenbergensis.</title>
        <authorList>
            <person name="Fischer M.G."/>
            <person name="Hackl T."/>
            <person name="Roman M."/>
        </authorList>
    </citation>
    <scope>NUCLEOTIDE SEQUENCE [LARGE SCALE GENOMIC DNA]</scope>
    <source>
        <strain evidence="10 15">Cflag</strain>
        <strain evidence="12 13">E4-10P</strain>
        <strain evidence="11 14">RCC970-E3</strain>
    </source>
</reference>
<dbReference type="Gene3D" id="1.10.287.80">
    <property type="entry name" value="ATP synthase, gamma subunit, helix hairpin domain"/>
    <property type="match status" value="1"/>
</dbReference>
<keyword evidence="4 9" id="KW-0375">Hydrogen ion transport</keyword>
<evidence type="ECO:0000256" key="3">
    <source>
        <dbReference type="ARBA" id="ARBA00022448"/>
    </source>
</evidence>
<dbReference type="EMBL" id="VLTL01000076">
    <property type="protein sequence ID" value="KAA0162739.1"/>
    <property type="molecule type" value="Genomic_DNA"/>
</dbReference>
<dbReference type="Proteomes" id="UP000325113">
    <property type="component" value="Unassembled WGS sequence"/>
</dbReference>
<dbReference type="InterPro" id="IPR035968">
    <property type="entry name" value="ATP_synth_F1_ATPase_gsu"/>
</dbReference>
<evidence type="ECO:0000256" key="6">
    <source>
        <dbReference type="ARBA" id="ARBA00023136"/>
    </source>
</evidence>
<evidence type="ECO:0000313" key="10">
    <source>
        <dbReference type="EMBL" id="KAA0161584.1"/>
    </source>
</evidence>
<dbReference type="Pfam" id="PF00231">
    <property type="entry name" value="ATP-synt"/>
    <property type="match status" value="1"/>
</dbReference>